<comment type="caution">
    <text evidence="1">The sequence shown here is derived from an EMBL/GenBank/DDBJ whole genome shotgun (WGS) entry which is preliminary data.</text>
</comment>
<evidence type="ECO:0000313" key="1">
    <source>
        <dbReference type="EMBL" id="KAK7078972.1"/>
    </source>
</evidence>
<dbReference type="AlphaFoldDB" id="A0AAN8X740"/>
<gene>
    <name evidence="1" type="ORF">SK128_010904</name>
</gene>
<organism evidence="1 2">
    <name type="scientific">Halocaridina rubra</name>
    <name type="common">Hawaiian red shrimp</name>
    <dbReference type="NCBI Taxonomy" id="373956"/>
    <lineage>
        <taxon>Eukaryota</taxon>
        <taxon>Metazoa</taxon>
        <taxon>Ecdysozoa</taxon>
        <taxon>Arthropoda</taxon>
        <taxon>Crustacea</taxon>
        <taxon>Multicrustacea</taxon>
        <taxon>Malacostraca</taxon>
        <taxon>Eumalacostraca</taxon>
        <taxon>Eucarida</taxon>
        <taxon>Decapoda</taxon>
        <taxon>Pleocyemata</taxon>
        <taxon>Caridea</taxon>
        <taxon>Atyoidea</taxon>
        <taxon>Atyidae</taxon>
        <taxon>Halocaridina</taxon>
    </lineage>
</organism>
<dbReference type="EMBL" id="JAXCGZ010007614">
    <property type="protein sequence ID" value="KAK7078972.1"/>
    <property type="molecule type" value="Genomic_DNA"/>
</dbReference>
<feature type="non-terminal residue" evidence="1">
    <location>
        <position position="89"/>
    </location>
</feature>
<proteinExistence type="predicted"/>
<sequence length="89" mass="9671">MASGGGKFSSEHEGVRSRARRSIRNFHDWELSPLGVLGEIQGQPWRAPIPRLGESTPLISIIGTALCPVPPQYLELVWAGGHCPQWGLG</sequence>
<protein>
    <submittedName>
        <fullName evidence="1">Uncharacterized protein</fullName>
    </submittedName>
</protein>
<dbReference type="Proteomes" id="UP001381693">
    <property type="component" value="Unassembled WGS sequence"/>
</dbReference>
<evidence type="ECO:0000313" key="2">
    <source>
        <dbReference type="Proteomes" id="UP001381693"/>
    </source>
</evidence>
<accession>A0AAN8X740</accession>
<reference evidence="1 2" key="1">
    <citation type="submission" date="2023-11" db="EMBL/GenBank/DDBJ databases">
        <title>Halocaridina rubra genome assembly.</title>
        <authorList>
            <person name="Smith C."/>
        </authorList>
    </citation>
    <scope>NUCLEOTIDE SEQUENCE [LARGE SCALE GENOMIC DNA]</scope>
    <source>
        <strain evidence="1">EP-1</strain>
        <tissue evidence="1">Whole</tissue>
    </source>
</reference>
<keyword evidence="2" id="KW-1185">Reference proteome</keyword>
<name>A0AAN8X740_HALRR</name>